<keyword evidence="4" id="KW-1185">Reference proteome</keyword>
<accession>A0ABP9R7M0</accession>
<organism evidence="3 4">
    <name type="scientific">Viridibacterium curvum</name>
    <dbReference type="NCBI Taxonomy" id="1101404"/>
    <lineage>
        <taxon>Bacteria</taxon>
        <taxon>Pseudomonadati</taxon>
        <taxon>Pseudomonadota</taxon>
        <taxon>Betaproteobacteria</taxon>
        <taxon>Rhodocyclales</taxon>
        <taxon>Rhodocyclaceae</taxon>
        <taxon>Viridibacterium</taxon>
    </lineage>
</organism>
<gene>
    <name evidence="3" type="ORF">GCM10025770_38700</name>
</gene>
<evidence type="ECO:0000256" key="2">
    <source>
        <dbReference type="SAM" id="Phobius"/>
    </source>
</evidence>
<keyword evidence="2" id="KW-1133">Transmembrane helix</keyword>
<protein>
    <recommendedName>
        <fullName evidence="5">Cardiolipin synthase N-terminal domain-containing protein</fullName>
    </recommendedName>
</protein>
<dbReference type="EMBL" id="BAABLD010000017">
    <property type="protein sequence ID" value="GAA5172465.1"/>
    <property type="molecule type" value="Genomic_DNA"/>
</dbReference>
<feature type="region of interest" description="Disordered" evidence="1">
    <location>
        <begin position="65"/>
        <end position="87"/>
    </location>
</feature>
<feature type="transmembrane region" description="Helical" evidence="2">
    <location>
        <begin position="34"/>
        <end position="53"/>
    </location>
</feature>
<keyword evidence="2" id="KW-0812">Transmembrane</keyword>
<keyword evidence="2" id="KW-0472">Membrane</keyword>
<evidence type="ECO:0000313" key="3">
    <source>
        <dbReference type="EMBL" id="GAA5172465.1"/>
    </source>
</evidence>
<sequence>MMTLLWLLAAATLLFQVFVSVCLLRSDAYSSSQRTLQCVLIWCLPLLGAWLSYSMIRASTYERRPDRQFTSQDDQSVAPGVHGGSGS</sequence>
<evidence type="ECO:0000313" key="4">
    <source>
        <dbReference type="Proteomes" id="UP001500547"/>
    </source>
</evidence>
<comment type="caution">
    <text evidence="3">The sequence shown here is derived from an EMBL/GenBank/DDBJ whole genome shotgun (WGS) entry which is preliminary data.</text>
</comment>
<evidence type="ECO:0000256" key="1">
    <source>
        <dbReference type="SAM" id="MobiDB-lite"/>
    </source>
</evidence>
<dbReference type="RefSeq" id="WP_345534762.1">
    <property type="nucleotide sequence ID" value="NZ_BAABLD010000017.1"/>
</dbReference>
<dbReference type="Proteomes" id="UP001500547">
    <property type="component" value="Unassembled WGS sequence"/>
</dbReference>
<proteinExistence type="predicted"/>
<name>A0ABP9R7M0_9RHOO</name>
<evidence type="ECO:0008006" key="5">
    <source>
        <dbReference type="Google" id="ProtNLM"/>
    </source>
</evidence>
<reference evidence="4" key="1">
    <citation type="journal article" date="2019" name="Int. J. Syst. Evol. Microbiol.">
        <title>The Global Catalogue of Microorganisms (GCM) 10K type strain sequencing project: providing services to taxonomists for standard genome sequencing and annotation.</title>
        <authorList>
            <consortium name="The Broad Institute Genomics Platform"/>
            <consortium name="The Broad Institute Genome Sequencing Center for Infectious Disease"/>
            <person name="Wu L."/>
            <person name="Ma J."/>
        </authorList>
    </citation>
    <scope>NUCLEOTIDE SEQUENCE [LARGE SCALE GENOMIC DNA]</scope>
    <source>
        <strain evidence="4">JCM 18715</strain>
    </source>
</reference>